<gene>
    <name evidence="10" type="ORF">SNE40_013842</name>
</gene>
<feature type="compositionally biased region" description="Polar residues" evidence="7">
    <location>
        <begin position="107"/>
        <end position="127"/>
    </location>
</feature>
<dbReference type="InterPro" id="IPR000626">
    <property type="entry name" value="Ubiquitin-like_dom"/>
</dbReference>
<feature type="compositionally biased region" description="Low complexity" evidence="7">
    <location>
        <begin position="393"/>
        <end position="409"/>
    </location>
</feature>
<reference evidence="10 11" key="1">
    <citation type="submission" date="2024-01" db="EMBL/GenBank/DDBJ databases">
        <title>The genome of the rayed Mediterranean limpet Patella caerulea (Linnaeus, 1758).</title>
        <authorList>
            <person name="Anh-Thu Weber A."/>
            <person name="Halstead-Nussloch G."/>
        </authorList>
    </citation>
    <scope>NUCLEOTIDE SEQUENCE [LARGE SCALE GENOMIC DNA]</scope>
    <source>
        <strain evidence="10">AATW-2023a</strain>
        <tissue evidence="10">Whole specimen</tissue>
    </source>
</reference>
<dbReference type="InterPro" id="IPR019103">
    <property type="entry name" value="Peptidase_aspartic_DDI1-type"/>
</dbReference>
<keyword evidence="5" id="KW-0378">Hydrolase</keyword>
<dbReference type="InterPro" id="IPR033882">
    <property type="entry name" value="DDI1_N"/>
</dbReference>
<comment type="similarity">
    <text evidence="1">Belongs to the DDI1 family.</text>
</comment>
<feature type="region of interest" description="Disordered" evidence="7">
    <location>
        <begin position="351"/>
        <end position="409"/>
    </location>
</feature>
<feature type="domain" description="UBA" evidence="8">
    <location>
        <begin position="409"/>
        <end position="449"/>
    </location>
</feature>
<evidence type="ECO:0000256" key="2">
    <source>
        <dbReference type="ARBA" id="ARBA00022448"/>
    </source>
</evidence>
<dbReference type="Gene3D" id="2.40.70.10">
    <property type="entry name" value="Acid Proteases"/>
    <property type="match status" value="1"/>
</dbReference>
<sequence length="456" mass="50573">MQLTITTLTDQIFTLEVSEDLELENFKALCEFETGISSHEIAILWNGRPLQDNKKTLQQYGISNGEMLLLQQMRAGGGSTGGPRTTASSGKEIIITLPQIDFGSIQIPGSSGHQGARQQPAAISQSDPRLEDPETIRQMLLSNPHEASIIKERNPPLAEAINDAAKFADVFRKQQKDRQDKDQERIRLLQSNPFDPEAQRMIAEEIRLKNVESNMETAMEFAPESFGQVIMLYIDCQVNGHPVKAFVDSGAQMTIMSQACAERCNIMRLVDRRWAGIAKGVGTQRIIGRVHLCQIQIGPDFLQSAFSILEDQPMDMLLGLDMLRRHQCIIDMAKNELQIGTTGTVTKFLSESEVPEHARLNSTGESSRTSLEDEDSQLAQAIAKSSEEAANNKPSTSKSSKSPSTSFPTFPEEVVKRLISFNYSREAVLEELRRSNGDADKALAALVAKSFHQPKQ</sequence>
<dbReference type="InterPro" id="IPR021109">
    <property type="entry name" value="Peptidase_aspartic_dom_sf"/>
</dbReference>
<evidence type="ECO:0000313" key="11">
    <source>
        <dbReference type="Proteomes" id="UP001347796"/>
    </source>
</evidence>
<dbReference type="FunFam" id="2.40.70.10:FF:000005">
    <property type="entry name" value="DNA damage inducible 1 homolog 2"/>
    <property type="match status" value="1"/>
</dbReference>
<dbReference type="CDD" id="cd05479">
    <property type="entry name" value="RP_DDI"/>
    <property type="match status" value="1"/>
</dbReference>
<keyword evidence="2" id="KW-0813">Transport</keyword>
<accession>A0AAN8PHW0</accession>
<protein>
    <submittedName>
        <fullName evidence="10">Uncharacterized protein</fullName>
    </submittedName>
</protein>
<feature type="region of interest" description="Disordered" evidence="7">
    <location>
        <begin position="106"/>
        <end position="130"/>
    </location>
</feature>
<keyword evidence="4" id="KW-0064">Aspartyl protease</keyword>
<evidence type="ECO:0000256" key="3">
    <source>
        <dbReference type="ARBA" id="ARBA00022670"/>
    </source>
</evidence>
<dbReference type="GO" id="GO:0004190">
    <property type="term" value="F:aspartic-type endopeptidase activity"/>
    <property type="evidence" value="ECO:0007669"/>
    <property type="project" value="UniProtKB-KW"/>
</dbReference>
<evidence type="ECO:0000256" key="4">
    <source>
        <dbReference type="ARBA" id="ARBA00022750"/>
    </source>
</evidence>
<dbReference type="EMBL" id="JAZGQO010000010">
    <property type="protein sequence ID" value="KAK6175363.1"/>
    <property type="molecule type" value="Genomic_DNA"/>
</dbReference>
<evidence type="ECO:0000256" key="7">
    <source>
        <dbReference type="SAM" id="MobiDB-lite"/>
    </source>
</evidence>
<dbReference type="Pfam" id="PF24669">
    <property type="entry name" value="Ddi2_HDD"/>
    <property type="match status" value="1"/>
</dbReference>
<dbReference type="SUPFAM" id="SSF50630">
    <property type="entry name" value="Acid proteases"/>
    <property type="match status" value="1"/>
</dbReference>
<dbReference type="Pfam" id="PF00240">
    <property type="entry name" value="ubiquitin"/>
    <property type="match status" value="1"/>
</dbReference>
<evidence type="ECO:0000259" key="8">
    <source>
        <dbReference type="PROSITE" id="PS50030"/>
    </source>
</evidence>
<dbReference type="Gene3D" id="3.10.20.90">
    <property type="entry name" value="Phosphatidylinositol 3-kinase Catalytic Subunit, Chain A, domain 1"/>
    <property type="match status" value="1"/>
</dbReference>
<dbReference type="Proteomes" id="UP001347796">
    <property type="component" value="Unassembled WGS sequence"/>
</dbReference>
<dbReference type="InterPro" id="IPR057273">
    <property type="entry name" value="Ddi1/2_HDD"/>
</dbReference>
<dbReference type="Pfam" id="PF09668">
    <property type="entry name" value="Asp_protease"/>
    <property type="match status" value="1"/>
</dbReference>
<organism evidence="10 11">
    <name type="scientific">Patella caerulea</name>
    <name type="common">Rayed Mediterranean limpet</name>
    <dbReference type="NCBI Taxonomy" id="87958"/>
    <lineage>
        <taxon>Eukaryota</taxon>
        <taxon>Metazoa</taxon>
        <taxon>Spiralia</taxon>
        <taxon>Lophotrochozoa</taxon>
        <taxon>Mollusca</taxon>
        <taxon>Gastropoda</taxon>
        <taxon>Patellogastropoda</taxon>
        <taxon>Patelloidea</taxon>
        <taxon>Patellidae</taxon>
        <taxon>Patella</taxon>
    </lineage>
</organism>
<dbReference type="InterPro" id="IPR015940">
    <property type="entry name" value="UBA"/>
</dbReference>
<dbReference type="SMART" id="SM00213">
    <property type="entry name" value="UBQ"/>
    <property type="match status" value="1"/>
</dbReference>
<keyword evidence="11" id="KW-1185">Reference proteome</keyword>
<keyword evidence="3" id="KW-0645">Protease</keyword>
<proteinExistence type="inferred from homology"/>
<dbReference type="PANTHER" id="PTHR15397">
    <property type="entry name" value="SODIUM-GLUCOSE COTRANSPORTER REGULATORY PROTEIN -RELATED"/>
    <property type="match status" value="1"/>
</dbReference>
<evidence type="ECO:0000256" key="6">
    <source>
        <dbReference type="ARBA" id="ARBA00022927"/>
    </source>
</evidence>
<evidence type="ECO:0000313" key="10">
    <source>
        <dbReference type="EMBL" id="KAK6175363.1"/>
    </source>
</evidence>
<dbReference type="PROSITE" id="PS50053">
    <property type="entry name" value="UBIQUITIN_2"/>
    <property type="match status" value="1"/>
</dbReference>
<evidence type="ECO:0000256" key="5">
    <source>
        <dbReference type="ARBA" id="ARBA00022801"/>
    </source>
</evidence>
<dbReference type="SUPFAM" id="SSF54236">
    <property type="entry name" value="Ubiquitin-like"/>
    <property type="match status" value="1"/>
</dbReference>
<dbReference type="CDD" id="cd01796">
    <property type="entry name" value="Ubl_Ddi1_like"/>
    <property type="match status" value="1"/>
</dbReference>
<evidence type="ECO:0000256" key="1">
    <source>
        <dbReference type="ARBA" id="ARBA00009136"/>
    </source>
</evidence>
<dbReference type="AlphaFoldDB" id="A0AAN8PHW0"/>
<comment type="caution">
    <text evidence="10">The sequence shown here is derived from an EMBL/GenBank/DDBJ whole genome shotgun (WGS) entry which is preliminary data.</text>
</comment>
<dbReference type="GO" id="GO:0015031">
    <property type="term" value="P:protein transport"/>
    <property type="evidence" value="ECO:0007669"/>
    <property type="project" value="UniProtKB-KW"/>
</dbReference>
<dbReference type="InterPro" id="IPR029071">
    <property type="entry name" value="Ubiquitin-like_domsf"/>
</dbReference>
<dbReference type="PROSITE" id="PS50030">
    <property type="entry name" value="UBA"/>
    <property type="match status" value="1"/>
</dbReference>
<dbReference type="Gene3D" id="1.10.8.10">
    <property type="entry name" value="DNA helicase RuvA subunit, C-terminal domain"/>
    <property type="match status" value="1"/>
</dbReference>
<name>A0AAN8PHW0_PATCE</name>
<feature type="domain" description="Ubiquitin-like" evidence="9">
    <location>
        <begin position="1"/>
        <end position="77"/>
    </location>
</feature>
<evidence type="ECO:0000259" key="9">
    <source>
        <dbReference type="PROSITE" id="PS50053"/>
    </source>
</evidence>
<keyword evidence="6" id="KW-0653">Protein transport</keyword>
<dbReference type="GO" id="GO:0006508">
    <property type="term" value="P:proteolysis"/>
    <property type="evidence" value="ECO:0007669"/>
    <property type="project" value="UniProtKB-KW"/>
</dbReference>
<feature type="compositionally biased region" description="Polar residues" evidence="7">
    <location>
        <begin position="360"/>
        <end position="369"/>
    </location>
</feature>
<dbReference type="PANTHER" id="PTHR15397:SF3">
    <property type="entry name" value="DNA DAMAGE INDUCIBLE 1 HOMOLOG 2"/>
    <property type="match status" value="1"/>
</dbReference>